<organism evidence="14 15">
    <name type="scientific">Desemzia incerta</name>
    <dbReference type="NCBI Taxonomy" id="82801"/>
    <lineage>
        <taxon>Bacteria</taxon>
        <taxon>Bacillati</taxon>
        <taxon>Bacillota</taxon>
        <taxon>Bacilli</taxon>
        <taxon>Lactobacillales</taxon>
        <taxon>Carnobacteriaceae</taxon>
        <taxon>Desemzia</taxon>
    </lineage>
</organism>
<evidence type="ECO:0000256" key="2">
    <source>
        <dbReference type="ARBA" id="ARBA00004651"/>
    </source>
</evidence>
<dbReference type="STRING" id="82801.SAMN04488506_1491"/>
<feature type="transmembrane region" description="Helical" evidence="13">
    <location>
        <begin position="319"/>
        <end position="338"/>
    </location>
</feature>
<name>A0A1I5XMF7_9LACT</name>
<dbReference type="PANTHER" id="PTHR43298">
    <property type="entry name" value="MULTIDRUG RESISTANCE PROTEIN NORM-RELATED"/>
    <property type="match status" value="1"/>
</dbReference>
<keyword evidence="6" id="KW-0050">Antiport</keyword>
<comment type="function">
    <text evidence="1">Multidrug efflux pump.</text>
</comment>
<comment type="similarity">
    <text evidence="3">Belongs to the multi antimicrobial extrusion (MATE) (TC 2.A.66.1) family.</text>
</comment>
<evidence type="ECO:0000256" key="12">
    <source>
        <dbReference type="ARBA" id="ARBA00031636"/>
    </source>
</evidence>
<dbReference type="InterPro" id="IPR002528">
    <property type="entry name" value="MATE_fam"/>
</dbReference>
<keyword evidence="9 13" id="KW-1133">Transmembrane helix</keyword>
<feature type="transmembrane region" description="Helical" evidence="13">
    <location>
        <begin position="239"/>
        <end position="261"/>
    </location>
</feature>
<feature type="transmembrane region" description="Helical" evidence="13">
    <location>
        <begin position="281"/>
        <end position="298"/>
    </location>
</feature>
<dbReference type="GO" id="GO:0015297">
    <property type="term" value="F:antiporter activity"/>
    <property type="evidence" value="ECO:0007669"/>
    <property type="project" value="UniProtKB-KW"/>
</dbReference>
<proteinExistence type="inferred from homology"/>
<feature type="transmembrane region" description="Helical" evidence="13">
    <location>
        <begin position="12"/>
        <end position="31"/>
    </location>
</feature>
<feature type="transmembrane region" description="Helical" evidence="13">
    <location>
        <begin position="164"/>
        <end position="186"/>
    </location>
</feature>
<dbReference type="GO" id="GO:0042910">
    <property type="term" value="F:xenobiotic transmembrane transporter activity"/>
    <property type="evidence" value="ECO:0007669"/>
    <property type="project" value="InterPro"/>
</dbReference>
<feature type="transmembrane region" description="Helical" evidence="13">
    <location>
        <begin position="57"/>
        <end position="80"/>
    </location>
</feature>
<evidence type="ECO:0000313" key="15">
    <source>
        <dbReference type="Proteomes" id="UP000199136"/>
    </source>
</evidence>
<dbReference type="GO" id="GO:0006811">
    <property type="term" value="P:monoatomic ion transport"/>
    <property type="evidence" value="ECO:0007669"/>
    <property type="project" value="UniProtKB-KW"/>
</dbReference>
<evidence type="ECO:0000256" key="9">
    <source>
        <dbReference type="ARBA" id="ARBA00022989"/>
    </source>
</evidence>
<keyword evidence="7" id="KW-1003">Cell membrane</keyword>
<evidence type="ECO:0000256" key="4">
    <source>
        <dbReference type="ARBA" id="ARBA00020268"/>
    </source>
</evidence>
<feature type="transmembrane region" description="Helical" evidence="13">
    <location>
        <begin position="395"/>
        <end position="414"/>
    </location>
</feature>
<evidence type="ECO:0000256" key="5">
    <source>
        <dbReference type="ARBA" id="ARBA00022448"/>
    </source>
</evidence>
<protein>
    <recommendedName>
        <fullName evidence="4">Probable multidrug resistance protein NorM</fullName>
    </recommendedName>
    <alternativeName>
        <fullName evidence="12">Multidrug-efflux transporter</fullName>
    </alternativeName>
</protein>
<accession>A0A1I5XMF7</accession>
<dbReference type="PANTHER" id="PTHR43298:SF2">
    <property type="entry name" value="FMN_FAD EXPORTER YEEO-RELATED"/>
    <property type="match status" value="1"/>
</dbReference>
<evidence type="ECO:0000256" key="13">
    <source>
        <dbReference type="SAM" id="Phobius"/>
    </source>
</evidence>
<evidence type="ECO:0000256" key="10">
    <source>
        <dbReference type="ARBA" id="ARBA00023065"/>
    </source>
</evidence>
<sequence>MGQDMTKGNPTKLILFFTLPMLLGNIFQQFYSMADTFIVSRTIGVDAFAAVGSTGSISSLIIGLATGLTVGLSVITAQRFGRQDIKAIRKNLAASVIISAVISIVLTIAATLFTRQILEFMKTPAALIDDAQAYLVIIFAGIGATVLFNLLSNILRAIGDSRSPLLFLAIASVLNVALDYVFILGLGTGVEGAGYATIISQIIASLLCLVYIWKKVPILRIRKEDWKVDKKEIMEHLNLGLPMGFQVSIISIGAIAIQITLNSLGATAVAATTAAEKINGIATMPLVSFGVTMATYTAQNYGAGKFDRIWEGVSKVLKIVLSYSVVMAIVLVTVGRPIAEMYIGETDPAIIDLVQTYFYTNATFYFLLAMLFIYRYTLQGLGKSTAPTAAGIMELLARVLVALLLVESLGYVGVTIANPIAWLGALVPLIYSYYSFKRKTTLGERKQLAKKLLTSQNQ</sequence>
<evidence type="ECO:0000256" key="7">
    <source>
        <dbReference type="ARBA" id="ARBA00022475"/>
    </source>
</evidence>
<dbReference type="EMBL" id="FOXW01000005">
    <property type="protein sequence ID" value="SFQ33114.1"/>
    <property type="molecule type" value="Genomic_DNA"/>
</dbReference>
<dbReference type="OrthoDB" id="9776324at2"/>
<dbReference type="NCBIfam" id="TIGR00797">
    <property type="entry name" value="matE"/>
    <property type="match status" value="1"/>
</dbReference>
<feature type="transmembrane region" description="Helical" evidence="13">
    <location>
        <begin position="133"/>
        <end position="152"/>
    </location>
</feature>
<keyword evidence="8 13" id="KW-0812">Transmembrane</keyword>
<dbReference type="PIRSF" id="PIRSF006603">
    <property type="entry name" value="DinF"/>
    <property type="match status" value="1"/>
</dbReference>
<feature type="transmembrane region" description="Helical" evidence="13">
    <location>
        <begin position="192"/>
        <end position="213"/>
    </location>
</feature>
<keyword evidence="5" id="KW-0813">Transport</keyword>
<evidence type="ECO:0000256" key="11">
    <source>
        <dbReference type="ARBA" id="ARBA00023136"/>
    </source>
</evidence>
<dbReference type="InterPro" id="IPR050222">
    <property type="entry name" value="MATE_MdtK"/>
</dbReference>
<dbReference type="Proteomes" id="UP000199136">
    <property type="component" value="Unassembled WGS sequence"/>
</dbReference>
<evidence type="ECO:0000313" key="14">
    <source>
        <dbReference type="EMBL" id="SFQ33114.1"/>
    </source>
</evidence>
<evidence type="ECO:0000256" key="6">
    <source>
        <dbReference type="ARBA" id="ARBA00022449"/>
    </source>
</evidence>
<keyword evidence="15" id="KW-1185">Reference proteome</keyword>
<comment type="subcellular location">
    <subcellularLocation>
        <location evidence="2">Cell membrane</location>
        <topology evidence="2">Multi-pass membrane protein</topology>
    </subcellularLocation>
</comment>
<reference evidence="14 15" key="1">
    <citation type="submission" date="2016-10" db="EMBL/GenBank/DDBJ databases">
        <authorList>
            <person name="de Groot N.N."/>
        </authorList>
    </citation>
    <scope>NUCLEOTIDE SEQUENCE [LARGE SCALE GENOMIC DNA]</scope>
    <source>
        <strain evidence="14 15">DSM 20581</strain>
    </source>
</reference>
<dbReference type="RefSeq" id="WP_092480532.1">
    <property type="nucleotide sequence ID" value="NZ_FOXW01000005.1"/>
</dbReference>
<evidence type="ECO:0000256" key="8">
    <source>
        <dbReference type="ARBA" id="ARBA00022692"/>
    </source>
</evidence>
<dbReference type="AlphaFoldDB" id="A0A1I5XMF7"/>
<dbReference type="InterPro" id="IPR048279">
    <property type="entry name" value="MdtK-like"/>
</dbReference>
<gene>
    <name evidence="14" type="ORF">SAMN04488506_1491</name>
</gene>
<keyword evidence="11 13" id="KW-0472">Membrane</keyword>
<dbReference type="CDD" id="cd13138">
    <property type="entry name" value="MATE_yoeA_like"/>
    <property type="match status" value="1"/>
</dbReference>
<feature type="transmembrane region" description="Helical" evidence="13">
    <location>
        <begin position="358"/>
        <end position="374"/>
    </location>
</feature>
<dbReference type="GO" id="GO:0005886">
    <property type="term" value="C:plasma membrane"/>
    <property type="evidence" value="ECO:0007669"/>
    <property type="project" value="UniProtKB-SubCell"/>
</dbReference>
<feature type="transmembrane region" description="Helical" evidence="13">
    <location>
        <begin position="92"/>
        <end position="113"/>
    </location>
</feature>
<evidence type="ECO:0000256" key="1">
    <source>
        <dbReference type="ARBA" id="ARBA00003408"/>
    </source>
</evidence>
<keyword evidence="10" id="KW-0406">Ion transport</keyword>
<feature type="transmembrane region" description="Helical" evidence="13">
    <location>
        <begin position="420"/>
        <end position="436"/>
    </location>
</feature>
<evidence type="ECO:0000256" key="3">
    <source>
        <dbReference type="ARBA" id="ARBA00010199"/>
    </source>
</evidence>
<dbReference type="Pfam" id="PF01554">
    <property type="entry name" value="MatE"/>
    <property type="match status" value="2"/>
</dbReference>